<sequence length="103" mass="11393">MHLSRGTSTIFYQQQGSGQGLGTSFSHYTVLMAPSDLLISLKDTGYPCESLRSKTQHGLYPTLGRICHLVKSFEVGQEEMAANGEQCIVTLCKCRVKHMYCST</sequence>
<name>A0ABV0UNH4_9TELE</name>
<organism evidence="1 2">
    <name type="scientific">Ilyodon furcidens</name>
    <name type="common">goldbreast splitfin</name>
    <dbReference type="NCBI Taxonomy" id="33524"/>
    <lineage>
        <taxon>Eukaryota</taxon>
        <taxon>Metazoa</taxon>
        <taxon>Chordata</taxon>
        <taxon>Craniata</taxon>
        <taxon>Vertebrata</taxon>
        <taxon>Euteleostomi</taxon>
        <taxon>Actinopterygii</taxon>
        <taxon>Neopterygii</taxon>
        <taxon>Teleostei</taxon>
        <taxon>Neoteleostei</taxon>
        <taxon>Acanthomorphata</taxon>
        <taxon>Ovalentaria</taxon>
        <taxon>Atherinomorphae</taxon>
        <taxon>Cyprinodontiformes</taxon>
        <taxon>Goodeidae</taxon>
        <taxon>Ilyodon</taxon>
    </lineage>
</organism>
<evidence type="ECO:0000313" key="2">
    <source>
        <dbReference type="Proteomes" id="UP001482620"/>
    </source>
</evidence>
<accession>A0ABV0UNH4</accession>
<dbReference type="Proteomes" id="UP001482620">
    <property type="component" value="Unassembled WGS sequence"/>
</dbReference>
<evidence type="ECO:0000313" key="1">
    <source>
        <dbReference type="EMBL" id="MEQ2246266.1"/>
    </source>
</evidence>
<dbReference type="EMBL" id="JAHRIQ010077087">
    <property type="protein sequence ID" value="MEQ2246266.1"/>
    <property type="molecule type" value="Genomic_DNA"/>
</dbReference>
<reference evidence="1 2" key="1">
    <citation type="submission" date="2021-06" db="EMBL/GenBank/DDBJ databases">
        <authorList>
            <person name="Palmer J.M."/>
        </authorList>
    </citation>
    <scope>NUCLEOTIDE SEQUENCE [LARGE SCALE GENOMIC DNA]</scope>
    <source>
        <strain evidence="2">if_2019</strain>
        <tissue evidence="1">Muscle</tissue>
    </source>
</reference>
<gene>
    <name evidence="1" type="ORF">ILYODFUR_036650</name>
</gene>
<proteinExistence type="predicted"/>
<comment type="caution">
    <text evidence="1">The sequence shown here is derived from an EMBL/GenBank/DDBJ whole genome shotgun (WGS) entry which is preliminary data.</text>
</comment>
<keyword evidence="2" id="KW-1185">Reference proteome</keyword>
<protein>
    <submittedName>
        <fullName evidence="1">Uncharacterized protein</fullName>
    </submittedName>
</protein>